<dbReference type="EMBL" id="GBHO01035051">
    <property type="protein sequence ID" value="JAG08553.1"/>
    <property type="molecule type" value="Transcribed_RNA"/>
</dbReference>
<reference evidence="2" key="2">
    <citation type="submission" date="2014-07" db="EMBL/GenBank/DDBJ databases">
        <authorList>
            <person name="Hull J."/>
        </authorList>
    </citation>
    <scope>NUCLEOTIDE SEQUENCE</scope>
</reference>
<evidence type="ECO:0000256" key="1">
    <source>
        <dbReference type="SAM" id="MobiDB-lite"/>
    </source>
</evidence>
<evidence type="ECO:0000313" key="2">
    <source>
        <dbReference type="EMBL" id="JAG08553.1"/>
    </source>
</evidence>
<feature type="non-terminal residue" evidence="2">
    <location>
        <position position="169"/>
    </location>
</feature>
<protein>
    <submittedName>
        <fullName evidence="2">Uncharacterized protein</fullName>
    </submittedName>
</protein>
<feature type="compositionally biased region" description="Acidic residues" evidence="1">
    <location>
        <begin position="115"/>
        <end position="134"/>
    </location>
</feature>
<feature type="compositionally biased region" description="Acidic residues" evidence="1">
    <location>
        <begin position="94"/>
        <end position="104"/>
    </location>
</feature>
<sequence>MMASQGAQNCRAEVASTTATNGRINLISVQSKYKTATVKDLSLGLNELHIERHDYDSDDNCEGSESYVENGINYDKFVSGMNPGCVENNHYWDDDNDGDNDTYNDEMYSGHTNDQDEDNNVDEQDEYNYVDDGEQNYYSDDTNEEDSDISNGEYYNDHTNDTDEDDPNG</sequence>
<reference evidence="2" key="1">
    <citation type="journal article" date="2014" name="PLoS ONE">
        <title>Transcriptome-Based Identification of ABC Transporters in the Western Tarnished Plant Bug Lygus hesperus.</title>
        <authorList>
            <person name="Hull J.J."/>
            <person name="Chaney K."/>
            <person name="Geib S.M."/>
            <person name="Fabrick J.A."/>
            <person name="Brent C.S."/>
            <person name="Walsh D."/>
            <person name="Lavine L.C."/>
        </authorList>
    </citation>
    <scope>NUCLEOTIDE SEQUENCE</scope>
</reference>
<organism evidence="2">
    <name type="scientific">Lygus hesperus</name>
    <name type="common">Western plant bug</name>
    <dbReference type="NCBI Taxonomy" id="30085"/>
    <lineage>
        <taxon>Eukaryota</taxon>
        <taxon>Metazoa</taxon>
        <taxon>Ecdysozoa</taxon>
        <taxon>Arthropoda</taxon>
        <taxon>Hexapoda</taxon>
        <taxon>Insecta</taxon>
        <taxon>Pterygota</taxon>
        <taxon>Neoptera</taxon>
        <taxon>Paraneoptera</taxon>
        <taxon>Hemiptera</taxon>
        <taxon>Heteroptera</taxon>
        <taxon>Panheteroptera</taxon>
        <taxon>Cimicomorpha</taxon>
        <taxon>Miridae</taxon>
        <taxon>Mirini</taxon>
        <taxon>Lygus</taxon>
    </lineage>
</organism>
<proteinExistence type="predicted"/>
<accession>A0A0A9WQ02</accession>
<feature type="region of interest" description="Disordered" evidence="1">
    <location>
        <begin position="91"/>
        <end position="169"/>
    </location>
</feature>
<name>A0A0A9WQ02_LYGHE</name>
<dbReference type="AlphaFoldDB" id="A0A0A9WQ02"/>
<gene>
    <name evidence="2" type="ORF">CM83_48918</name>
</gene>